<protein>
    <recommendedName>
        <fullName evidence="5">Lipase domain-containing protein</fullName>
    </recommendedName>
</protein>
<dbReference type="GO" id="GO:0016298">
    <property type="term" value="F:lipase activity"/>
    <property type="evidence" value="ECO:0007669"/>
    <property type="project" value="InterPro"/>
</dbReference>
<dbReference type="EMBL" id="JRES01000195">
    <property type="protein sequence ID" value="KNC33419.1"/>
    <property type="molecule type" value="Genomic_DNA"/>
</dbReference>
<reference evidence="6 7" key="1">
    <citation type="journal article" date="2015" name="Nat. Commun.">
        <title>Lucilia cuprina genome unlocks parasitic fly biology to underpin future interventions.</title>
        <authorList>
            <person name="Anstead C.A."/>
            <person name="Korhonen P.K."/>
            <person name="Young N.D."/>
            <person name="Hall R.S."/>
            <person name="Jex A.R."/>
            <person name="Murali S.C."/>
            <person name="Hughes D.S."/>
            <person name="Lee S.F."/>
            <person name="Perry T."/>
            <person name="Stroehlein A.J."/>
            <person name="Ansell B.R."/>
            <person name="Breugelmans B."/>
            <person name="Hofmann A."/>
            <person name="Qu J."/>
            <person name="Dugan S."/>
            <person name="Lee S.L."/>
            <person name="Chao H."/>
            <person name="Dinh H."/>
            <person name="Han Y."/>
            <person name="Doddapaneni H.V."/>
            <person name="Worley K.C."/>
            <person name="Muzny D.M."/>
            <person name="Ioannidis P."/>
            <person name="Waterhouse R.M."/>
            <person name="Zdobnov E.M."/>
            <person name="James P.J."/>
            <person name="Bagnall N.H."/>
            <person name="Kotze A.C."/>
            <person name="Gibbs R.A."/>
            <person name="Richards S."/>
            <person name="Batterham P."/>
            <person name="Gasser R.B."/>
        </authorList>
    </citation>
    <scope>NUCLEOTIDE SEQUENCE [LARGE SCALE GENOMIC DNA]</scope>
    <source>
        <strain evidence="6 7">LS</strain>
        <tissue evidence="6">Full body</tissue>
    </source>
</reference>
<dbReference type="InterPro" id="IPR033906">
    <property type="entry name" value="Lipase_N"/>
</dbReference>
<dbReference type="PRINTS" id="PR00821">
    <property type="entry name" value="TAGLIPASE"/>
</dbReference>
<dbReference type="OMA" id="NSIERCW"/>
<gene>
    <name evidence="6" type="ORF">FF38_09863</name>
</gene>
<accession>A0A0L0CPS5</accession>
<dbReference type="Gene3D" id="3.40.50.1820">
    <property type="entry name" value="alpha/beta hydrolase"/>
    <property type="match status" value="1"/>
</dbReference>
<dbReference type="InterPro" id="IPR013818">
    <property type="entry name" value="Lipase"/>
</dbReference>
<evidence type="ECO:0000256" key="3">
    <source>
        <dbReference type="ARBA" id="ARBA00022525"/>
    </source>
</evidence>
<keyword evidence="7" id="KW-1185">Reference proteome</keyword>
<evidence type="ECO:0000256" key="1">
    <source>
        <dbReference type="ARBA" id="ARBA00004613"/>
    </source>
</evidence>
<dbReference type="Proteomes" id="UP000037069">
    <property type="component" value="Unassembled WGS sequence"/>
</dbReference>
<dbReference type="GO" id="GO:0005615">
    <property type="term" value="C:extracellular space"/>
    <property type="evidence" value="ECO:0007669"/>
    <property type="project" value="TreeGrafter"/>
</dbReference>
<evidence type="ECO:0000313" key="6">
    <source>
        <dbReference type="EMBL" id="KNC33419.1"/>
    </source>
</evidence>
<sequence length="327" mass="37843">MISDASTCGFYTVLLAGSLINYSHYPKGTCQKCCLIDWEDDIKYLLYTRNQYTYDYLKVGDSRGLHRSDFNFKNPTVIYIHSNLEDATSKSDSAQAINKAFLKKGRYNVILVDWSRLSTAPWYFNSISNIKDVGEHVAKFIRFLLNQDYRLRKIHVIGFGMGAEVAGYIGQKLKRWDYILNRVTGLDPPYFIFYPESSYRYLNYKVARFVDVIHTDGGSSGNSEAIGHADFYPNDGIALQPGCITRKVFDDRFLDSFFDCSHNRAWKYFAESVNSRYSFRSKICKPSKTFRYCKFGPNGKAYMGFYADEDLRGKFYLETNSYPPYGY</sequence>
<dbReference type="SUPFAM" id="SSF53474">
    <property type="entry name" value="alpha/beta-Hydrolases"/>
    <property type="match status" value="1"/>
</dbReference>
<dbReference type="Pfam" id="PF00151">
    <property type="entry name" value="Lipase"/>
    <property type="match status" value="1"/>
</dbReference>
<evidence type="ECO:0000256" key="4">
    <source>
        <dbReference type="RuleBase" id="RU004262"/>
    </source>
</evidence>
<comment type="subcellular location">
    <subcellularLocation>
        <location evidence="1">Secreted</location>
    </subcellularLocation>
</comment>
<dbReference type="InterPro" id="IPR000734">
    <property type="entry name" value="TAG_lipase"/>
</dbReference>
<dbReference type="GO" id="GO:0016042">
    <property type="term" value="P:lipid catabolic process"/>
    <property type="evidence" value="ECO:0007669"/>
    <property type="project" value="TreeGrafter"/>
</dbReference>
<dbReference type="PANTHER" id="PTHR11610">
    <property type="entry name" value="LIPASE"/>
    <property type="match status" value="1"/>
</dbReference>
<organism evidence="6 7">
    <name type="scientific">Lucilia cuprina</name>
    <name type="common">Green bottle fly</name>
    <name type="synonym">Australian sheep blowfly</name>
    <dbReference type="NCBI Taxonomy" id="7375"/>
    <lineage>
        <taxon>Eukaryota</taxon>
        <taxon>Metazoa</taxon>
        <taxon>Ecdysozoa</taxon>
        <taxon>Arthropoda</taxon>
        <taxon>Hexapoda</taxon>
        <taxon>Insecta</taxon>
        <taxon>Pterygota</taxon>
        <taxon>Neoptera</taxon>
        <taxon>Endopterygota</taxon>
        <taxon>Diptera</taxon>
        <taxon>Brachycera</taxon>
        <taxon>Muscomorpha</taxon>
        <taxon>Oestroidea</taxon>
        <taxon>Calliphoridae</taxon>
        <taxon>Luciliinae</taxon>
        <taxon>Lucilia</taxon>
    </lineage>
</organism>
<comment type="caution">
    <text evidence="6">The sequence shown here is derived from an EMBL/GenBank/DDBJ whole genome shotgun (WGS) entry which is preliminary data.</text>
</comment>
<dbReference type="OrthoDB" id="199913at2759"/>
<evidence type="ECO:0000313" key="7">
    <source>
        <dbReference type="Proteomes" id="UP000037069"/>
    </source>
</evidence>
<dbReference type="CDD" id="cd00707">
    <property type="entry name" value="Pancreat_lipase_like"/>
    <property type="match status" value="1"/>
</dbReference>
<feature type="domain" description="Lipase" evidence="5">
    <location>
        <begin position="40"/>
        <end position="325"/>
    </location>
</feature>
<evidence type="ECO:0000259" key="5">
    <source>
        <dbReference type="Pfam" id="PF00151"/>
    </source>
</evidence>
<comment type="similarity">
    <text evidence="2 4">Belongs to the AB hydrolase superfamily. Lipase family.</text>
</comment>
<dbReference type="GO" id="GO:0017171">
    <property type="term" value="F:serine hydrolase activity"/>
    <property type="evidence" value="ECO:0007669"/>
    <property type="project" value="TreeGrafter"/>
</dbReference>
<dbReference type="FunFam" id="3.40.50.1820:FF:000122">
    <property type="entry name" value="Vitellogenin-3-like Protein"/>
    <property type="match status" value="1"/>
</dbReference>
<dbReference type="InterPro" id="IPR029058">
    <property type="entry name" value="AB_hydrolase_fold"/>
</dbReference>
<dbReference type="PANTHER" id="PTHR11610:SF169">
    <property type="entry name" value="GH15759P-RELATED"/>
    <property type="match status" value="1"/>
</dbReference>
<keyword evidence="3" id="KW-0964">Secreted</keyword>
<dbReference type="AlphaFoldDB" id="A0A0L0CPS5"/>
<evidence type="ECO:0000256" key="2">
    <source>
        <dbReference type="ARBA" id="ARBA00010701"/>
    </source>
</evidence>
<proteinExistence type="inferred from homology"/>
<name>A0A0L0CPS5_LUCCU</name>